<dbReference type="Proteomes" id="UP000019335">
    <property type="component" value="Chromosome 4"/>
</dbReference>
<evidence type="ECO:0000313" key="3">
    <source>
        <dbReference type="EMBL" id="EWM28640.1"/>
    </source>
</evidence>
<dbReference type="AlphaFoldDB" id="W7TNC7"/>
<sequence>MDVENEARAGSSVGVSDLKVMGDPSLASQDQTVEEYLKVHCSQLVGDLNAHAESLIKNLQHELERGKAEIMGMVQGNTVGPTSSDAGDSGASTSTATGNVPARSVAASTGPPGSTFLTVILTVTDGPYAGTVFRLVQSKGRKEFVVGRSTGKKVKEHGASMPQDPEVSTVHGRFECRAGGKVMYEDLGSTNGSFINGACLEERVPTRVQTGDVLKDRPGVCWADRSRQRLEQGGERGLSPAQREGVQPVIIPELDRCTIGKDKQREEGQE</sequence>
<dbReference type="InterPro" id="IPR008984">
    <property type="entry name" value="SMAD_FHA_dom_sf"/>
</dbReference>
<organism evidence="3 4">
    <name type="scientific">Nannochloropsis gaditana</name>
    <dbReference type="NCBI Taxonomy" id="72520"/>
    <lineage>
        <taxon>Eukaryota</taxon>
        <taxon>Sar</taxon>
        <taxon>Stramenopiles</taxon>
        <taxon>Ochrophyta</taxon>
        <taxon>Eustigmatophyceae</taxon>
        <taxon>Eustigmatales</taxon>
        <taxon>Monodopsidaceae</taxon>
        <taxon>Nannochloropsis</taxon>
    </lineage>
</organism>
<evidence type="ECO:0000259" key="2">
    <source>
        <dbReference type="PROSITE" id="PS50006"/>
    </source>
</evidence>
<comment type="caution">
    <text evidence="3">The sequence shown here is derived from an EMBL/GenBank/DDBJ whole genome shotgun (WGS) entry which is preliminary data.</text>
</comment>
<dbReference type="Gene3D" id="2.60.200.20">
    <property type="match status" value="1"/>
</dbReference>
<feature type="domain" description="FHA" evidence="2">
    <location>
        <begin position="144"/>
        <end position="200"/>
    </location>
</feature>
<feature type="compositionally biased region" description="Low complexity" evidence="1">
    <location>
        <begin position="82"/>
        <end position="98"/>
    </location>
</feature>
<dbReference type="OrthoDB" id="687730at2759"/>
<gene>
    <name evidence="3" type="ORF">Naga_100182g7</name>
</gene>
<name>W7TNC7_9STRA</name>
<keyword evidence="4" id="KW-1185">Reference proteome</keyword>
<feature type="compositionally biased region" description="Basic and acidic residues" evidence="1">
    <location>
        <begin position="253"/>
        <end position="270"/>
    </location>
</feature>
<reference evidence="3 4" key="1">
    <citation type="journal article" date="2014" name="Mol. Plant">
        <title>Chromosome Scale Genome Assembly and Transcriptome Profiling of Nannochloropsis gaditana in Nitrogen Depletion.</title>
        <authorList>
            <person name="Corteggiani Carpinelli E."/>
            <person name="Telatin A."/>
            <person name="Vitulo N."/>
            <person name="Forcato C."/>
            <person name="D'Angelo M."/>
            <person name="Schiavon R."/>
            <person name="Vezzi A."/>
            <person name="Giacometti G.M."/>
            <person name="Morosinotto T."/>
            <person name="Valle G."/>
        </authorList>
    </citation>
    <scope>NUCLEOTIDE SEQUENCE [LARGE SCALE GENOMIC DNA]</scope>
    <source>
        <strain evidence="3 4">B-31</strain>
    </source>
</reference>
<feature type="region of interest" description="Disordered" evidence="1">
    <location>
        <begin position="76"/>
        <end position="108"/>
    </location>
</feature>
<dbReference type="CDD" id="cd00060">
    <property type="entry name" value="FHA"/>
    <property type="match status" value="1"/>
</dbReference>
<dbReference type="InterPro" id="IPR000253">
    <property type="entry name" value="FHA_dom"/>
</dbReference>
<dbReference type="SMART" id="SM00240">
    <property type="entry name" value="FHA"/>
    <property type="match status" value="1"/>
</dbReference>
<dbReference type="EMBL" id="AZIL01000278">
    <property type="protein sequence ID" value="EWM28640.1"/>
    <property type="molecule type" value="Genomic_DNA"/>
</dbReference>
<protein>
    <recommendedName>
        <fullName evidence="2">FHA domain-containing protein</fullName>
    </recommendedName>
</protein>
<evidence type="ECO:0000256" key="1">
    <source>
        <dbReference type="SAM" id="MobiDB-lite"/>
    </source>
</evidence>
<accession>W7TNC7</accession>
<proteinExistence type="predicted"/>
<evidence type="ECO:0000313" key="4">
    <source>
        <dbReference type="Proteomes" id="UP000019335"/>
    </source>
</evidence>
<dbReference type="PROSITE" id="PS50006">
    <property type="entry name" value="FHA_DOMAIN"/>
    <property type="match status" value="1"/>
</dbReference>
<dbReference type="Pfam" id="PF00498">
    <property type="entry name" value="FHA"/>
    <property type="match status" value="1"/>
</dbReference>
<feature type="region of interest" description="Disordered" evidence="1">
    <location>
        <begin position="231"/>
        <end position="270"/>
    </location>
</feature>
<feature type="region of interest" description="Disordered" evidence="1">
    <location>
        <begin position="149"/>
        <end position="168"/>
    </location>
</feature>
<dbReference type="SUPFAM" id="SSF49879">
    <property type="entry name" value="SMAD/FHA domain"/>
    <property type="match status" value="1"/>
</dbReference>